<sequence length="680" mass="77598">MTKLREMSSGVVVIVPINSGSDGDPTVHPSYATHTPVDPPTLYLEKIGQLWMETRGQAQRGVTYRLDRLPHGYTLWERPRPGHPKHVDKWLFGGPRGKFDSPNRYYPHFLHLMETGGSNIGCPCTLCSGSKGVLGGAANRFGSSPSISTSASAAKPSMPMTRRPLEPTTSAYFKSVERPSKLPFGRTAQVDDEGTPDVYRNLIDDLQQRGSIDEDITETLSMDWRAERALTLEWLRTTNLRPPWMPRIGDVVLFLRNVTPGEEVQYDEERSVYRVYDTGTEKFIRPANWEAGVVSQSVHHDISIPIADLIHEPAEKQEWNVNYAGLRVEPLPELGSKDKTLSMQHKYVYLHQVRPFIFWREFLINVPEHEWHPTIHHAITLMSTFSLVEKFRFKGTWPSASVYCEGMYISSELILVGDTVRLLPENSGAEVTDVLKIRSIQLTFTGLDQASKDDYDDGRPYQSTVFIFGTGYTWRDERWILKHDLSRMLKVSFNRILGRHYENEAMNLWFPGGDRVLGKGRKGMESARKQARLNDSRIKDGKQWYWAESRNDALDLKMFNGQDVVNPERDPKEWRKLIKVMEGVAGERERMEVIQKAKAQRSLRNSIGMFTYDPRPESDTDGFESGPQSRKRTHSMVSRDEDLADGEQPELSIGAQSDVADEHDMELDRFVDDAMEELSS</sequence>
<dbReference type="GO" id="GO:0031934">
    <property type="term" value="C:mating-type region heterochromatin"/>
    <property type="evidence" value="ECO:0007669"/>
    <property type="project" value="TreeGrafter"/>
</dbReference>
<keyword evidence="5" id="KW-1185">Reference proteome</keyword>
<dbReference type="Pfam" id="PF16761">
    <property type="entry name" value="Clr2_transil"/>
    <property type="match status" value="1"/>
</dbReference>
<dbReference type="GeneID" id="54489237"/>
<feature type="region of interest" description="Disordered" evidence="1">
    <location>
        <begin position="609"/>
        <end position="663"/>
    </location>
</feature>
<dbReference type="InterPro" id="IPR038986">
    <property type="entry name" value="Clr2"/>
</dbReference>
<dbReference type="InterPro" id="IPR018839">
    <property type="entry name" value="Tscrpt-silencing_Clr2_C"/>
</dbReference>
<feature type="domain" description="Cryptic loci regulator 2 C-terminal" evidence="2">
    <location>
        <begin position="403"/>
        <end position="476"/>
    </location>
</feature>
<protein>
    <recommendedName>
        <fullName evidence="6">Cryptic loci regulator 2 N-terminal domain-containing protein</fullName>
    </recommendedName>
</protein>
<evidence type="ECO:0000259" key="3">
    <source>
        <dbReference type="Pfam" id="PF16761"/>
    </source>
</evidence>
<feature type="region of interest" description="Disordered" evidence="1">
    <location>
        <begin position="144"/>
        <end position="165"/>
    </location>
</feature>
<dbReference type="OrthoDB" id="438224at2759"/>
<dbReference type="Pfam" id="PF10383">
    <property type="entry name" value="Clr2"/>
    <property type="match status" value="1"/>
</dbReference>
<dbReference type="InterPro" id="IPR031915">
    <property type="entry name" value="Clr2_N"/>
</dbReference>
<dbReference type="GO" id="GO:0070824">
    <property type="term" value="C:SHREC complex"/>
    <property type="evidence" value="ECO:0007669"/>
    <property type="project" value="InterPro"/>
</dbReference>
<evidence type="ECO:0000259" key="2">
    <source>
        <dbReference type="Pfam" id="PF10383"/>
    </source>
</evidence>
<dbReference type="PANTHER" id="PTHR38046:SF1">
    <property type="entry name" value="CRYPTIC LOCI REGULATOR 2"/>
    <property type="match status" value="1"/>
</dbReference>
<dbReference type="AlphaFoldDB" id="A0A6A6WC03"/>
<organism evidence="4 5">
    <name type="scientific">Pseudovirgaria hyperparasitica</name>
    <dbReference type="NCBI Taxonomy" id="470096"/>
    <lineage>
        <taxon>Eukaryota</taxon>
        <taxon>Fungi</taxon>
        <taxon>Dikarya</taxon>
        <taxon>Ascomycota</taxon>
        <taxon>Pezizomycotina</taxon>
        <taxon>Dothideomycetes</taxon>
        <taxon>Dothideomycetes incertae sedis</taxon>
        <taxon>Acrospermales</taxon>
        <taxon>Acrospermaceae</taxon>
        <taxon>Pseudovirgaria</taxon>
    </lineage>
</organism>
<evidence type="ECO:0000313" key="4">
    <source>
        <dbReference type="EMBL" id="KAF2758641.1"/>
    </source>
</evidence>
<dbReference type="EMBL" id="ML996571">
    <property type="protein sequence ID" value="KAF2758641.1"/>
    <property type="molecule type" value="Genomic_DNA"/>
</dbReference>
<evidence type="ECO:0000313" key="5">
    <source>
        <dbReference type="Proteomes" id="UP000799437"/>
    </source>
</evidence>
<evidence type="ECO:0008006" key="6">
    <source>
        <dbReference type="Google" id="ProtNLM"/>
    </source>
</evidence>
<feature type="compositionally biased region" description="Low complexity" evidence="1">
    <location>
        <begin position="144"/>
        <end position="157"/>
    </location>
</feature>
<dbReference type="GO" id="GO:0030466">
    <property type="term" value="P:silent mating-type cassette heterochromatin formation"/>
    <property type="evidence" value="ECO:0007669"/>
    <property type="project" value="TreeGrafter"/>
</dbReference>
<dbReference type="GO" id="GO:0033553">
    <property type="term" value="C:rDNA heterochromatin"/>
    <property type="evidence" value="ECO:0007669"/>
    <property type="project" value="TreeGrafter"/>
</dbReference>
<dbReference type="PANTHER" id="PTHR38046">
    <property type="entry name" value="CRYPTIC LOCI REGULATOR 2"/>
    <property type="match status" value="1"/>
</dbReference>
<accession>A0A6A6WC03</accession>
<feature type="domain" description="Cryptic loci regulator 2 N-terminal" evidence="3">
    <location>
        <begin position="64"/>
        <end position="127"/>
    </location>
</feature>
<name>A0A6A6WC03_9PEZI</name>
<gene>
    <name evidence="4" type="ORF">EJ05DRAFT_510541</name>
</gene>
<proteinExistence type="predicted"/>
<evidence type="ECO:0000256" key="1">
    <source>
        <dbReference type="SAM" id="MobiDB-lite"/>
    </source>
</evidence>
<dbReference type="RefSeq" id="XP_033601092.1">
    <property type="nucleotide sequence ID" value="XM_033748183.1"/>
</dbReference>
<reference evidence="4" key="1">
    <citation type="journal article" date="2020" name="Stud. Mycol.">
        <title>101 Dothideomycetes genomes: a test case for predicting lifestyles and emergence of pathogens.</title>
        <authorList>
            <person name="Haridas S."/>
            <person name="Albert R."/>
            <person name="Binder M."/>
            <person name="Bloem J."/>
            <person name="Labutti K."/>
            <person name="Salamov A."/>
            <person name="Andreopoulos B."/>
            <person name="Baker S."/>
            <person name="Barry K."/>
            <person name="Bills G."/>
            <person name="Bluhm B."/>
            <person name="Cannon C."/>
            <person name="Castanera R."/>
            <person name="Culley D."/>
            <person name="Daum C."/>
            <person name="Ezra D."/>
            <person name="Gonzalez J."/>
            <person name="Henrissat B."/>
            <person name="Kuo A."/>
            <person name="Liang C."/>
            <person name="Lipzen A."/>
            <person name="Lutzoni F."/>
            <person name="Magnuson J."/>
            <person name="Mondo S."/>
            <person name="Nolan M."/>
            <person name="Ohm R."/>
            <person name="Pangilinan J."/>
            <person name="Park H.-J."/>
            <person name="Ramirez L."/>
            <person name="Alfaro M."/>
            <person name="Sun H."/>
            <person name="Tritt A."/>
            <person name="Yoshinaga Y."/>
            <person name="Zwiers L.-H."/>
            <person name="Turgeon B."/>
            <person name="Goodwin S."/>
            <person name="Spatafora J."/>
            <person name="Crous P."/>
            <person name="Grigoriev I."/>
        </authorList>
    </citation>
    <scope>NUCLEOTIDE SEQUENCE</scope>
    <source>
        <strain evidence="4">CBS 121739</strain>
    </source>
</reference>
<dbReference type="Proteomes" id="UP000799437">
    <property type="component" value="Unassembled WGS sequence"/>
</dbReference>